<keyword evidence="6" id="KW-0032">Aminotransferase</keyword>
<dbReference type="InterPro" id="IPR000653">
    <property type="entry name" value="DegT/StrS_aminotransferase"/>
</dbReference>
<keyword evidence="6" id="KW-0808">Transferase</keyword>
<protein>
    <submittedName>
        <fullName evidence="6">Aminotransferase, DegT/DnrJ/EryC1/StrS family protein</fullName>
    </submittedName>
</protein>
<proteinExistence type="inferred from homology"/>
<dbReference type="SUPFAM" id="SSF53383">
    <property type="entry name" value="PLP-dependent transferases"/>
    <property type="match status" value="1"/>
</dbReference>
<dbReference type="Pfam" id="PF01041">
    <property type="entry name" value="DegT_DnrJ_EryC1"/>
    <property type="match status" value="1"/>
</dbReference>
<dbReference type="Proteomes" id="UP000050564">
    <property type="component" value="Unassembled WGS sequence"/>
</dbReference>
<dbReference type="InterPro" id="IPR015424">
    <property type="entry name" value="PyrdxlP-dep_Trfase"/>
</dbReference>
<dbReference type="Gene3D" id="3.40.640.10">
    <property type="entry name" value="Type I PLP-dependent aspartate aminotransferase-like (Major domain)"/>
    <property type="match status" value="1"/>
</dbReference>
<organism evidence="6 7">
    <name type="scientific">Pseudomonas cannabina</name>
    <dbReference type="NCBI Taxonomy" id="86840"/>
    <lineage>
        <taxon>Bacteria</taxon>
        <taxon>Pseudomonadati</taxon>
        <taxon>Pseudomonadota</taxon>
        <taxon>Gammaproteobacteria</taxon>
        <taxon>Pseudomonadales</taxon>
        <taxon>Pseudomonadaceae</taxon>
        <taxon>Pseudomonas</taxon>
    </lineage>
</organism>
<feature type="active site" description="Proton acceptor" evidence="3">
    <location>
        <position position="201"/>
    </location>
</feature>
<dbReference type="InterPro" id="IPR015422">
    <property type="entry name" value="PyrdxlP-dep_Trfase_small"/>
</dbReference>
<name>A0A0P9M895_PSECA</name>
<accession>A0A0P9M895</accession>
<feature type="modified residue" description="N6-(pyridoxal phosphate)lysine" evidence="4">
    <location>
        <position position="201"/>
    </location>
</feature>
<reference evidence="6 7" key="1">
    <citation type="submission" date="2015-09" db="EMBL/GenBank/DDBJ databases">
        <title>Genome announcement of multiple Pseudomonas syringae strains.</title>
        <authorList>
            <person name="Thakur S."/>
            <person name="Wang P.W."/>
            <person name="Gong Y."/>
            <person name="Weir B.S."/>
            <person name="Guttman D.S."/>
        </authorList>
    </citation>
    <scope>NUCLEOTIDE SEQUENCE [LARGE SCALE GENOMIC DNA]</scope>
    <source>
        <strain evidence="6 7">ICMP2823</strain>
    </source>
</reference>
<evidence type="ECO:0000256" key="4">
    <source>
        <dbReference type="PIRSR" id="PIRSR000390-2"/>
    </source>
</evidence>
<evidence type="ECO:0000256" key="1">
    <source>
        <dbReference type="ARBA" id="ARBA00022898"/>
    </source>
</evidence>
<evidence type="ECO:0000313" key="6">
    <source>
        <dbReference type="EMBL" id="KPW79450.1"/>
    </source>
</evidence>
<dbReference type="GO" id="GO:0030170">
    <property type="term" value="F:pyridoxal phosphate binding"/>
    <property type="evidence" value="ECO:0007669"/>
    <property type="project" value="TreeGrafter"/>
</dbReference>
<sequence length="382" mass="41281">MRIHQPFVSLIMETPMENIPLFSAIKANAGLDFATPLKAVLDSHWYVLGNEVKLFEEEFAAYVGVQYCISVANGSDALELALKGLGVAVGDPVVAVANAGFYGSTAIHAVGATPVYADVDPATLTLCKKSLQAVIAKEKPVAIIVTHLYGQLANIEEIVEIASAAGIPVLEDCAQSHGARRNGKQAGSFGTIACFSFYPTKNLGALGDGGAVVTDDDALAARIRQLRQYGWDQKYRIAIPGGRNSRLDEMQAAILRIKLPHLDTWNEQRRSIAKRYNEAFAGLDIELPSSVSDDFVAHLYVIRTKDRAALAAALKEKSVSTDIHYPIADHKQPAYTARSSVALDVTERTCDTVISLPCFPGLSDEEVDRVIDAVTAYFSKEI</sequence>
<dbReference type="GO" id="GO:0008483">
    <property type="term" value="F:transaminase activity"/>
    <property type="evidence" value="ECO:0007669"/>
    <property type="project" value="UniProtKB-KW"/>
</dbReference>
<dbReference type="PATRIC" id="fig|86840.3.peg.744"/>
<evidence type="ECO:0000313" key="7">
    <source>
        <dbReference type="Proteomes" id="UP000050564"/>
    </source>
</evidence>
<comment type="similarity">
    <text evidence="2 5">Belongs to the DegT/DnrJ/EryC1 family.</text>
</comment>
<evidence type="ECO:0000256" key="3">
    <source>
        <dbReference type="PIRSR" id="PIRSR000390-1"/>
    </source>
</evidence>
<dbReference type="PIRSF" id="PIRSF000390">
    <property type="entry name" value="PLP_StrS"/>
    <property type="match status" value="1"/>
</dbReference>
<dbReference type="AlphaFoldDB" id="A0A0P9M895"/>
<comment type="caution">
    <text evidence="6">The sequence shown here is derived from an EMBL/GenBank/DDBJ whole genome shotgun (WGS) entry which is preliminary data.</text>
</comment>
<evidence type="ECO:0000256" key="5">
    <source>
        <dbReference type="RuleBase" id="RU004508"/>
    </source>
</evidence>
<keyword evidence="1 4" id="KW-0663">Pyridoxal phosphate</keyword>
<dbReference type="PANTHER" id="PTHR30244">
    <property type="entry name" value="TRANSAMINASE"/>
    <property type="match status" value="1"/>
</dbReference>
<dbReference type="CDD" id="cd00616">
    <property type="entry name" value="AHBA_syn"/>
    <property type="match status" value="1"/>
</dbReference>
<dbReference type="PANTHER" id="PTHR30244:SF36">
    <property type="entry name" value="3-OXO-GLUCOSE-6-PHOSPHATE:GLUTAMATE AMINOTRANSFERASE"/>
    <property type="match status" value="1"/>
</dbReference>
<dbReference type="InterPro" id="IPR015421">
    <property type="entry name" value="PyrdxlP-dep_Trfase_major"/>
</dbReference>
<dbReference type="GO" id="GO:0000271">
    <property type="term" value="P:polysaccharide biosynthetic process"/>
    <property type="evidence" value="ECO:0007669"/>
    <property type="project" value="TreeGrafter"/>
</dbReference>
<gene>
    <name evidence="6" type="ORF">ALO81_00463</name>
</gene>
<dbReference type="EMBL" id="LJPX01000117">
    <property type="protein sequence ID" value="KPW79450.1"/>
    <property type="molecule type" value="Genomic_DNA"/>
</dbReference>
<evidence type="ECO:0000256" key="2">
    <source>
        <dbReference type="ARBA" id="ARBA00037999"/>
    </source>
</evidence>
<dbReference type="Gene3D" id="3.90.1150.10">
    <property type="entry name" value="Aspartate Aminotransferase, domain 1"/>
    <property type="match status" value="1"/>
</dbReference>